<accession>A0A7K1LGN5</accession>
<evidence type="ECO:0008006" key="4">
    <source>
        <dbReference type="Google" id="ProtNLM"/>
    </source>
</evidence>
<evidence type="ECO:0000256" key="1">
    <source>
        <dbReference type="SAM" id="Phobius"/>
    </source>
</evidence>
<dbReference type="AlphaFoldDB" id="A0A7K1LGN5"/>
<organism evidence="2 3">
    <name type="scientific">Rothia koreensis</name>
    <dbReference type="NCBI Taxonomy" id="592378"/>
    <lineage>
        <taxon>Bacteria</taxon>
        <taxon>Bacillati</taxon>
        <taxon>Actinomycetota</taxon>
        <taxon>Actinomycetes</taxon>
        <taxon>Micrococcales</taxon>
        <taxon>Micrococcaceae</taxon>
        <taxon>Rothia</taxon>
    </lineage>
</organism>
<evidence type="ECO:0000313" key="2">
    <source>
        <dbReference type="EMBL" id="MUN54233.1"/>
    </source>
</evidence>
<reference evidence="2 3" key="1">
    <citation type="submission" date="2019-12" db="EMBL/GenBank/DDBJ databases">
        <authorList>
            <person name="Li J."/>
            <person name="Shi Y."/>
            <person name="Xu G."/>
            <person name="Xiao D."/>
            <person name="Ran X."/>
        </authorList>
    </citation>
    <scope>NUCLEOTIDE SEQUENCE [LARGE SCALE GENOMIC DNA]</scope>
    <source>
        <strain evidence="2 3">JCM 15915</strain>
    </source>
</reference>
<keyword evidence="1" id="KW-0472">Membrane</keyword>
<dbReference type="OrthoDB" id="3267646at2"/>
<keyword evidence="1" id="KW-0812">Transmembrane</keyword>
<name>A0A7K1LGN5_9MICC</name>
<evidence type="ECO:0000313" key="3">
    <source>
        <dbReference type="Proteomes" id="UP000462152"/>
    </source>
</evidence>
<feature type="transmembrane region" description="Helical" evidence="1">
    <location>
        <begin position="12"/>
        <end position="29"/>
    </location>
</feature>
<keyword evidence="3" id="KW-1185">Reference proteome</keyword>
<keyword evidence="1" id="KW-1133">Transmembrane helix</keyword>
<dbReference type="PANTHER" id="PTHR36974">
    <property type="entry name" value="MEMBRANE PROTEIN-RELATED"/>
    <property type="match status" value="1"/>
</dbReference>
<dbReference type="EMBL" id="WOGT01000001">
    <property type="protein sequence ID" value="MUN54233.1"/>
    <property type="molecule type" value="Genomic_DNA"/>
</dbReference>
<feature type="transmembrane region" description="Helical" evidence="1">
    <location>
        <begin position="49"/>
        <end position="66"/>
    </location>
</feature>
<gene>
    <name evidence="2" type="ORF">GMA10_03215</name>
</gene>
<proteinExistence type="predicted"/>
<dbReference type="Proteomes" id="UP000462152">
    <property type="component" value="Unassembled WGS sequence"/>
</dbReference>
<dbReference type="PANTHER" id="PTHR36974:SF1">
    <property type="entry name" value="DOXX FAMILY MEMBRANE PROTEIN"/>
    <property type="match status" value="1"/>
</dbReference>
<dbReference type="RefSeq" id="WP_129314304.1">
    <property type="nucleotide sequence ID" value="NZ_NOIQ01000001.1"/>
</dbReference>
<sequence>MTTPQQRKTATRSALVQGTALAAMGALHFVRPEHFDALIPASLPGSARAWTLGSGVAELGVAALLLNRRTRRTGGRAAVALYLGVWPGNFQMAWDYRNKAPLPKLIAWGRLPLQLPMISSGLHVARHAA</sequence>
<comment type="caution">
    <text evidence="2">The sequence shown here is derived from an EMBL/GenBank/DDBJ whole genome shotgun (WGS) entry which is preliminary data.</text>
</comment>
<protein>
    <recommendedName>
        <fullName evidence="4">DoxX family membrane protein</fullName>
    </recommendedName>
</protein>